<dbReference type="PANTHER" id="PTHR31062">
    <property type="entry name" value="XYLOGLUCAN ENDOTRANSGLUCOSYLASE/HYDROLASE PROTEIN 8-RELATED"/>
    <property type="match status" value="1"/>
</dbReference>
<dbReference type="EnsemblPlants" id="Zm00001eb183850_T001">
    <property type="protein sequence ID" value="Zm00001eb183850_P001"/>
    <property type="gene ID" value="Zm00001eb183850"/>
</dbReference>
<dbReference type="InterPro" id="IPR013320">
    <property type="entry name" value="ConA-like_dom_sf"/>
</dbReference>
<dbReference type="InterPro" id="IPR000757">
    <property type="entry name" value="Beta-glucanase-like"/>
</dbReference>
<dbReference type="GO" id="GO:0004553">
    <property type="term" value="F:hydrolase activity, hydrolyzing O-glycosyl compounds"/>
    <property type="evidence" value="ECO:0007669"/>
    <property type="project" value="InterPro"/>
</dbReference>
<organism evidence="7 8">
    <name type="scientific">Zea mays</name>
    <name type="common">Maize</name>
    <dbReference type="NCBI Taxonomy" id="4577"/>
    <lineage>
        <taxon>Eukaryota</taxon>
        <taxon>Viridiplantae</taxon>
        <taxon>Streptophyta</taxon>
        <taxon>Embryophyta</taxon>
        <taxon>Tracheophyta</taxon>
        <taxon>Spermatophyta</taxon>
        <taxon>Magnoliopsida</taxon>
        <taxon>Liliopsida</taxon>
        <taxon>Poales</taxon>
        <taxon>Poaceae</taxon>
        <taxon>PACMAD clade</taxon>
        <taxon>Panicoideae</taxon>
        <taxon>Andropogonodae</taxon>
        <taxon>Andropogoneae</taxon>
        <taxon>Tripsacinae</taxon>
        <taxon>Zea</taxon>
    </lineage>
</organism>
<feature type="active site" description="Proton donor" evidence="3">
    <location>
        <position position="59"/>
    </location>
</feature>
<dbReference type="Gramene" id="Zm00001eb183850_T001">
    <property type="protein sequence ID" value="Zm00001eb183850_P001"/>
    <property type="gene ID" value="Zm00001eb183850"/>
</dbReference>
<feature type="active site" description="Nucleophile" evidence="3">
    <location>
        <position position="55"/>
    </location>
</feature>
<dbReference type="Proteomes" id="UP000007305">
    <property type="component" value="Chromosome 4"/>
</dbReference>
<feature type="chain" id="PRO_5032401063" description="GH16 domain-containing protein" evidence="5">
    <location>
        <begin position="27"/>
        <end position="100"/>
    </location>
</feature>
<dbReference type="Pfam" id="PF00722">
    <property type="entry name" value="Glyco_hydro_16"/>
    <property type="match status" value="1"/>
</dbReference>
<keyword evidence="2" id="KW-0326">Glycosidase</keyword>
<keyword evidence="1" id="KW-0378">Hydrolase</keyword>
<reference evidence="7" key="3">
    <citation type="submission" date="2021-05" db="UniProtKB">
        <authorList>
            <consortium name="EnsemblPlants"/>
        </authorList>
    </citation>
    <scope>IDENTIFICATION</scope>
    <source>
        <strain evidence="7">cv. B73</strain>
    </source>
</reference>
<name>A0A804NSY2_MAIZE</name>
<reference evidence="8" key="1">
    <citation type="journal article" date="2009" name="Science">
        <title>The B73 maize genome: complexity, diversity, and dynamics.</title>
        <authorList>
            <person name="Schnable P.S."/>
            <person name="Ware D."/>
            <person name="Fulton R.S."/>
            <person name="Stein J.C."/>
            <person name="Wei F."/>
            <person name="Pasternak S."/>
            <person name="Liang C."/>
            <person name="Zhang J."/>
            <person name="Fulton L."/>
            <person name="Graves T.A."/>
            <person name="Minx P."/>
            <person name="Reily A.D."/>
            <person name="Courtney L."/>
            <person name="Kruchowski S.S."/>
            <person name="Tomlinson C."/>
            <person name="Strong C."/>
            <person name="Delehaunty K."/>
            <person name="Fronick C."/>
            <person name="Courtney B."/>
            <person name="Rock S.M."/>
            <person name="Belter E."/>
            <person name="Du F."/>
            <person name="Kim K."/>
            <person name="Abbott R.M."/>
            <person name="Cotton M."/>
            <person name="Levy A."/>
            <person name="Marchetto P."/>
            <person name="Ochoa K."/>
            <person name="Jackson S.M."/>
            <person name="Gillam B."/>
            <person name="Chen W."/>
            <person name="Yan L."/>
            <person name="Higginbotham J."/>
            <person name="Cardenas M."/>
            <person name="Waligorski J."/>
            <person name="Applebaum E."/>
            <person name="Phelps L."/>
            <person name="Falcone J."/>
            <person name="Kanchi K."/>
            <person name="Thane T."/>
            <person name="Scimone A."/>
            <person name="Thane N."/>
            <person name="Henke J."/>
            <person name="Wang T."/>
            <person name="Ruppert J."/>
            <person name="Shah N."/>
            <person name="Rotter K."/>
            <person name="Hodges J."/>
            <person name="Ingenthron E."/>
            <person name="Cordes M."/>
            <person name="Kohlberg S."/>
            <person name="Sgro J."/>
            <person name="Delgado B."/>
            <person name="Mead K."/>
            <person name="Chinwalla A."/>
            <person name="Leonard S."/>
            <person name="Crouse K."/>
            <person name="Collura K."/>
            <person name="Kudrna D."/>
            <person name="Currie J."/>
            <person name="He R."/>
            <person name="Angelova A."/>
            <person name="Rajasekar S."/>
            <person name="Mueller T."/>
            <person name="Lomeli R."/>
            <person name="Scara G."/>
            <person name="Ko A."/>
            <person name="Delaney K."/>
            <person name="Wissotski M."/>
            <person name="Lopez G."/>
            <person name="Campos D."/>
            <person name="Braidotti M."/>
            <person name="Ashley E."/>
            <person name="Golser W."/>
            <person name="Kim H."/>
            <person name="Lee S."/>
            <person name="Lin J."/>
            <person name="Dujmic Z."/>
            <person name="Kim W."/>
            <person name="Talag J."/>
            <person name="Zuccolo A."/>
            <person name="Fan C."/>
            <person name="Sebastian A."/>
            <person name="Kramer M."/>
            <person name="Spiegel L."/>
            <person name="Nascimento L."/>
            <person name="Zutavern T."/>
            <person name="Miller B."/>
            <person name="Ambroise C."/>
            <person name="Muller S."/>
            <person name="Spooner W."/>
            <person name="Narechania A."/>
            <person name="Ren L."/>
            <person name="Wei S."/>
            <person name="Kumari S."/>
            <person name="Faga B."/>
            <person name="Levy M.J."/>
            <person name="McMahan L."/>
            <person name="Van Buren P."/>
            <person name="Vaughn M.W."/>
            <person name="Ying K."/>
            <person name="Yeh C.-T."/>
            <person name="Emrich S.J."/>
            <person name="Jia Y."/>
            <person name="Kalyanaraman A."/>
            <person name="Hsia A.-P."/>
            <person name="Barbazuk W.B."/>
            <person name="Baucom R.S."/>
            <person name="Brutnell T.P."/>
            <person name="Carpita N.C."/>
            <person name="Chaparro C."/>
            <person name="Chia J.-M."/>
            <person name="Deragon J.-M."/>
            <person name="Estill J.C."/>
            <person name="Fu Y."/>
            <person name="Jeddeloh J.A."/>
            <person name="Han Y."/>
            <person name="Lee H."/>
            <person name="Li P."/>
            <person name="Lisch D.R."/>
            <person name="Liu S."/>
            <person name="Liu Z."/>
            <person name="Nagel D.H."/>
            <person name="McCann M.C."/>
            <person name="SanMiguel P."/>
            <person name="Myers A.M."/>
            <person name="Nettleton D."/>
            <person name="Nguyen J."/>
            <person name="Penning B.W."/>
            <person name="Ponnala L."/>
            <person name="Schneider K.L."/>
            <person name="Schwartz D.C."/>
            <person name="Sharma A."/>
            <person name="Soderlund C."/>
            <person name="Springer N.M."/>
            <person name="Sun Q."/>
            <person name="Wang H."/>
            <person name="Waterman M."/>
            <person name="Westerman R."/>
            <person name="Wolfgruber T.K."/>
            <person name="Yang L."/>
            <person name="Yu Y."/>
            <person name="Zhang L."/>
            <person name="Zhou S."/>
            <person name="Zhu Q."/>
            <person name="Bennetzen J.L."/>
            <person name="Dawe R.K."/>
            <person name="Jiang J."/>
            <person name="Jiang N."/>
            <person name="Presting G.G."/>
            <person name="Wessler S.R."/>
            <person name="Aluru S."/>
            <person name="Martienssen R.A."/>
            <person name="Clifton S.W."/>
            <person name="McCombie W.R."/>
            <person name="Wing R.A."/>
            <person name="Wilson R.K."/>
        </authorList>
    </citation>
    <scope>NUCLEOTIDE SEQUENCE [LARGE SCALE GENOMIC DNA]</scope>
    <source>
        <strain evidence="8">cv. B73</strain>
    </source>
</reference>
<evidence type="ECO:0000256" key="1">
    <source>
        <dbReference type="ARBA" id="ARBA00022801"/>
    </source>
</evidence>
<evidence type="ECO:0000256" key="2">
    <source>
        <dbReference type="ARBA" id="ARBA00023295"/>
    </source>
</evidence>
<dbReference type="PRINTS" id="PR00737">
    <property type="entry name" value="GLHYDRLASE16"/>
</dbReference>
<evidence type="ECO:0000256" key="5">
    <source>
        <dbReference type="SAM" id="SignalP"/>
    </source>
</evidence>
<keyword evidence="8" id="KW-1185">Reference proteome</keyword>
<evidence type="ECO:0000313" key="8">
    <source>
        <dbReference type="Proteomes" id="UP000007305"/>
    </source>
</evidence>
<dbReference type="GO" id="GO:0005975">
    <property type="term" value="P:carbohydrate metabolic process"/>
    <property type="evidence" value="ECO:0007669"/>
    <property type="project" value="InterPro"/>
</dbReference>
<evidence type="ECO:0000256" key="4">
    <source>
        <dbReference type="SAM" id="MobiDB-lite"/>
    </source>
</evidence>
<dbReference type="SUPFAM" id="SSF49899">
    <property type="entry name" value="Concanavalin A-like lectins/glucanases"/>
    <property type="match status" value="1"/>
</dbReference>
<dbReference type="AlphaFoldDB" id="A0A804NSY2"/>
<evidence type="ECO:0000313" key="7">
    <source>
        <dbReference type="EnsemblPlants" id="Zm00001eb183850_P001"/>
    </source>
</evidence>
<feature type="signal peptide" evidence="5">
    <location>
        <begin position="1"/>
        <end position="26"/>
    </location>
</feature>
<dbReference type="InterPro" id="IPR044791">
    <property type="entry name" value="Beta-glucanase/XTH"/>
</dbReference>
<sequence>MHETRPLPPAFLLVLFLASCAPPIAPSSRSFQSPPDPQWTPPHLSSLEGSADPDEIDFEFLGHDKRAVQTNYYVGGNGGREQIHALPFDSSDGFHHYAIA</sequence>
<keyword evidence="5" id="KW-0732">Signal</keyword>
<feature type="domain" description="GH16" evidence="6">
    <location>
        <begin position="44"/>
        <end position="99"/>
    </location>
</feature>
<feature type="region of interest" description="Disordered" evidence="4">
    <location>
        <begin position="26"/>
        <end position="51"/>
    </location>
</feature>
<dbReference type="PROSITE" id="PS51257">
    <property type="entry name" value="PROKAR_LIPOPROTEIN"/>
    <property type="match status" value="1"/>
</dbReference>
<evidence type="ECO:0000259" key="6">
    <source>
        <dbReference type="Pfam" id="PF00722"/>
    </source>
</evidence>
<proteinExistence type="predicted"/>
<dbReference type="Gene3D" id="2.60.120.200">
    <property type="match status" value="1"/>
</dbReference>
<accession>A0A804NSY2</accession>
<protein>
    <recommendedName>
        <fullName evidence="6">GH16 domain-containing protein</fullName>
    </recommendedName>
</protein>
<reference evidence="7" key="2">
    <citation type="submission" date="2019-07" db="EMBL/GenBank/DDBJ databases">
        <authorList>
            <person name="Seetharam A."/>
            <person name="Woodhouse M."/>
            <person name="Cannon E."/>
        </authorList>
    </citation>
    <scope>NUCLEOTIDE SEQUENCE [LARGE SCALE GENOMIC DNA]</scope>
    <source>
        <strain evidence="7">cv. B73</strain>
    </source>
</reference>
<dbReference type="InParanoid" id="A0A804NSY2"/>
<evidence type="ECO:0000256" key="3">
    <source>
        <dbReference type="PIRSR" id="PIRSR608264-1"/>
    </source>
</evidence>
<dbReference type="InterPro" id="IPR008264">
    <property type="entry name" value="Beta_glucanase"/>
</dbReference>